<dbReference type="Proteomes" id="UP001491310">
    <property type="component" value="Unassembled WGS sequence"/>
</dbReference>
<dbReference type="PANTHER" id="PTHR46012">
    <property type="entry name" value="IP22168P"/>
    <property type="match status" value="1"/>
</dbReference>
<proteinExistence type="inferred from homology"/>
<keyword evidence="3" id="KW-0808">Transferase</keyword>
<comment type="function">
    <text evidence="9">Glycosyltransferase which elongates the O-linked glucose attached to EGF-like repeats in the extracellular domain of Notch proteins by catalyzing the addition of xylose.</text>
</comment>
<dbReference type="Pfam" id="PF01501">
    <property type="entry name" value="Glyco_transf_8"/>
    <property type="match status" value="1"/>
</dbReference>
<keyword evidence="6" id="KW-1133">Transmembrane helix</keyword>
<dbReference type="PANTHER" id="PTHR46012:SF2">
    <property type="entry name" value="IP22168P"/>
    <property type="match status" value="1"/>
</dbReference>
<keyword evidence="5" id="KW-0735">Signal-anchor</keyword>
<comment type="similarity">
    <text evidence="11">Belongs to the glycosyltransferase 8 family.</text>
</comment>
<organism evidence="12 13">
    <name type="scientific">Coccomyxa subellipsoidea</name>
    <dbReference type="NCBI Taxonomy" id="248742"/>
    <lineage>
        <taxon>Eukaryota</taxon>
        <taxon>Viridiplantae</taxon>
        <taxon>Chlorophyta</taxon>
        <taxon>core chlorophytes</taxon>
        <taxon>Trebouxiophyceae</taxon>
        <taxon>Trebouxiophyceae incertae sedis</taxon>
        <taxon>Coccomyxaceae</taxon>
        <taxon>Coccomyxa</taxon>
    </lineage>
</organism>
<dbReference type="SUPFAM" id="SSF53448">
    <property type="entry name" value="Nucleotide-diphospho-sugar transferases"/>
    <property type="match status" value="1"/>
</dbReference>
<keyword evidence="13" id="KW-1185">Reference proteome</keyword>
<protein>
    <recommendedName>
        <fullName evidence="11">Hexosyltransferase</fullName>
        <ecNumber evidence="11">2.4.1.-</ecNumber>
    </recommendedName>
</protein>
<dbReference type="InterPro" id="IPR002495">
    <property type="entry name" value="Glyco_trans_8"/>
</dbReference>
<sequence length="294" mass="32663">MACLASRGRSEVHLDLHGVGSASAHSHHHLQQAHCHQRIQVALSACKLGEALLHQPGNASAPANPYIKEEIMLKSLLRNARCALHLHILVAADADAEAVRGWLLRAHSPWQPVTYSFVTIDDEAVRERLAAIKGPSQGYMGYCGLARMFFTEFLRHEERVLWLDTDTVVNGDICQLWLHFDRFNATQIIGYPGDPSLTSTNLHHPFGLCSCVALMDLVKMRAAGWAGSFMAAALAAHVRDVNPAEAFPYGDQDVLRIVQRHYPDSAYRLPSAWNVMPYCPAYDADMLVNYTVQI</sequence>
<evidence type="ECO:0000256" key="1">
    <source>
        <dbReference type="ARBA" id="ARBA00004606"/>
    </source>
</evidence>
<evidence type="ECO:0000256" key="4">
    <source>
        <dbReference type="ARBA" id="ARBA00022692"/>
    </source>
</evidence>
<evidence type="ECO:0000313" key="12">
    <source>
        <dbReference type="EMBL" id="KAK9919109.1"/>
    </source>
</evidence>
<keyword evidence="2" id="KW-0328">Glycosyltransferase</keyword>
<evidence type="ECO:0000256" key="2">
    <source>
        <dbReference type="ARBA" id="ARBA00022676"/>
    </source>
</evidence>
<dbReference type="EMBL" id="JALJOT010000001">
    <property type="protein sequence ID" value="KAK9919109.1"/>
    <property type="molecule type" value="Genomic_DNA"/>
</dbReference>
<dbReference type="InterPro" id="IPR029044">
    <property type="entry name" value="Nucleotide-diphossugar_trans"/>
</dbReference>
<keyword evidence="8" id="KW-0325">Glycoprotein</keyword>
<reference evidence="12 13" key="1">
    <citation type="journal article" date="2024" name="Nat. Commun.">
        <title>Phylogenomics reveals the evolutionary origins of lichenization in chlorophyte algae.</title>
        <authorList>
            <person name="Puginier C."/>
            <person name="Libourel C."/>
            <person name="Otte J."/>
            <person name="Skaloud P."/>
            <person name="Haon M."/>
            <person name="Grisel S."/>
            <person name="Petersen M."/>
            <person name="Berrin J.G."/>
            <person name="Delaux P.M."/>
            <person name="Dal Grande F."/>
            <person name="Keller J."/>
        </authorList>
    </citation>
    <scope>NUCLEOTIDE SEQUENCE [LARGE SCALE GENOMIC DNA]</scope>
    <source>
        <strain evidence="12 13">SAG 216-7</strain>
    </source>
</reference>
<keyword evidence="7" id="KW-0472">Membrane</keyword>
<evidence type="ECO:0000256" key="5">
    <source>
        <dbReference type="ARBA" id="ARBA00022968"/>
    </source>
</evidence>
<evidence type="ECO:0000256" key="3">
    <source>
        <dbReference type="ARBA" id="ARBA00022679"/>
    </source>
</evidence>
<evidence type="ECO:0000256" key="9">
    <source>
        <dbReference type="ARBA" id="ARBA00037301"/>
    </source>
</evidence>
<comment type="caution">
    <text evidence="12">The sequence shown here is derived from an EMBL/GenBank/DDBJ whole genome shotgun (WGS) entry which is preliminary data.</text>
</comment>
<evidence type="ECO:0000313" key="13">
    <source>
        <dbReference type="Proteomes" id="UP001491310"/>
    </source>
</evidence>
<name>A0ABR2Z599_9CHLO</name>
<dbReference type="EC" id="2.4.1.-" evidence="11"/>
<evidence type="ECO:0000256" key="7">
    <source>
        <dbReference type="ARBA" id="ARBA00023136"/>
    </source>
</evidence>
<comment type="catalytic activity">
    <reaction evidence="10">
        <text>3-O-(beta-D-glucosyl)-L-seryl-[EGF-like domain protein] + UDP-alpha-D-xylose = 3-O-[alpha-D-xylosyl-(1-&gt;3)-beta-D-glucosyl]-L-seryl-[EGF-like domain protein] + UDP + H(+)</text>
        <dbReference type="Rhea" id="RHEA:56064"/>
        <dbReference type="Rhea" id="RHEA-COMP:14610"/>
        <dbReference type="Rhea" id="RHEA-COMP:14611"/>
        <dbReference type="ChEBI" id="CHEBI:15378"/>
        <dbReference type="ChEBI" id="CHEBI:57632"/>
        <dbReference type="ChEBI" id="CHEBI:58223"/>
        <dbReference type="ChEBI" id="CHEBI:140575"/>
        <dbReference type="ChEBI" id="CHEBI:140576"/>
        <dbReference type="EC" id="2.4.2.42"/>
    </reaction>
</comment>
<dbReference type="InterPro" id="IPR051993">
    <property type="entry name" value="Glycosyltransferase_8"/>
</dbReference>
<evidence type="ECO:0000256" key="11">
    <source>
        <dbReference type="RuleBase" id="RU362027"/>
    </source>
</evidence>
<gene>
    <name evidence="12" type="ORF">WJX75_009457</name>
</gene>
<comment type="subcellular location">
    <subcellularLocation>
        <location evidence="1">Membrane</location>
        <topology evidence="1">Single-pass type II membrane protein</topology>
    </subcellularLocation>
</comment>
<accession>A0ABR2Z599</accession>
<evidence type="ECO:0000256" key="6">
    <source>
        <dbReference type="ARBA" id="ARBA00022989"/>
    </source>
</evidence>
<dbReference type="Gene3D" id="3.90.550.10">
    <property type="entry name" value="Spore Coat Polysaccharide Biosynthesis Protein SpsA, Chain A"/>
    <property type="match status" value="1"/>
</dbReference>
<keyword evidence="4" id="KW-0812">Transmembrane</keyword>
<evidence type="ECO:0000256" key="8">
    <source>
        <dbReference type="ARBA" id="ARBA00023180"/>
    </source>
</evidence>
<evidence type="ECO:0000256" key="10">
    <source>
        <dbReference type="ARBA" id="ARBA00049181"/>
    </source>
</evidence>